<evidence type="ECO:0000256" key="6">
    <source>
        <dbReference type="ARBA" id="ARBA00022741"/>
    </source>
</evidence>
<dbReference type="STRING" id="1137284.GCA_001418205_03263"/>
<dbReference type="HAMAP" id="MF_00184">
    <property type="entry name" value="Thr_tRNA_synth"/>
    <property type="match status" value="1"/>
</dbReference>
<dbReference type="FunFam" id="3.40.50.800:FF:000001">
    <property type="entry name" value="Threonine--tRNA ligase"/>
    <property type="match status" value="1"/>
</dbReference>
<dbReference type="FunFam" id="3.30.54.20:FF:000002">
    <property type="entry name" value="Threonine--tRNA ligase"/>
    <property type="match status" value="1"/>
</dbReference>
<evidence type="ECO:0000256" key="10">
    <source>
        <dbReference type="ARBA" id="ARBA00022917"/>
    </source>
</evidence>
<keyword evidence="10 13" id="KW-0648">Protein biosynthesis</keyword>
<dbReference type="SMART" id="SM00863">
    <property type="entry name" value="tRNA_SAD"/>
    <property type="match status" value="1"/>
</dbReference>
<evidence type="ECO:0000256" key="11">
    <source>
        <dbReference type="ARBA" id="ARBA00023146"/>
    </source>
</evidence>
<keyword evidence="9 13" id="KW-0694">RNA-binding</keyword>
<dbReference type="GO" id="GO:0004829">
    <property type="term" value="F:threonine-tRNA ligase activity"/>
    <property type="evidence" value="ECO:0007669"/>
    <property type="project" value="UniProtKB-UniRule"/>
</dbReference>
<keyword evidence="7 13" id="KW-0862">Zinc</keyword>
<evidence type="ECO:0000259" key="15">
    <source>
        <dbReference type="PROSITE" id="PS51880"/>
    </source>
</evidence>
<keyword evidence="17" id="KW-1185">Reference proteome</keyword>
<dbReference type="PANTHER" id="PTHR11451">
    <property type="entry name" value="THREONINE-TRNA LIGASE"/>
    <property type="match status" value="1"/>
</dbReference>
<organism evidence="16 17">
    <name type="scientific">Marinomonas fungiae</name>
    <dbReference type="NCBI Taxonomy" id="1137284"/>
    <lineage>
        <taxon>Bacteria</taxon>
        <taxon>Pseudomonadati</taxon>
        <taxon>Pseudomonadota</taxon>
        <taxon>Gammaproteobacteria</taxon>
        <taxon>Oceanospirillales</taxon>
        <taxon>Oceanospirillaceae</taxon>
        <taxon>Marinomonas</taxon>
    </lineage>
</organism>
<evidence type="ECO:0000256" key="3">
    <source>
        <dbReference type="ARBA" id="ARBA00022555"/>
    </source>
</evidence>
<dbReference type="InterPro" id="IPR036621">
    <property type="entry name" value="Anticodon-bd_dom_sf"/>
</dbReference>
<dbReference type="Gene3D" id="3.10.20.30">
    <property type="match status" value="1"/>
</dbReference>
<dbReference type="CDD" id="cd00860">
    <property type="entry name" value="ThrRS_anticodon"/>
    <property type="match status" value="1"/>
</dbReference>
<dbReference type="InterPro" id="IPR006195">
    <property type="entry name" value="aa-tRNA-synth_II"/>
</dbReference>
<name>A0A0K6IS24_9GAMM</name>
<dbReference type="Gene3D" id="3.30.980.10">
    <property type="entry name" value="Threonyl-trna Synthetase, Chain A, domain 2"/>
    <property type="match status" value="1"/>
</dbReference>
<dbReference type="InterPro" id="IPR018163">
    <property type="entry name" value="Thr/Ala-tRNA-synth_IIc_edit"/>
</dbReference>
<dbReference type="FunFam" id="3.30.930.10:FF:000002">
    <property type="entry name" value="Threonine--tRNA ligase"/>
    <property type="match status" value="1"/>
</dbReference>
<evidence type="ECO:0000256" key="1">
    <source>
        <dbReference type="ARBA" id="ARBA00008226"/>
    </source>
</evidence>
<dbReference type="Gene3D" id="3.30.54.20">
    <property type="match status" value="1"/>
</dbReference>
<dbReference type="InterPro" id="IPR012675">
    <property type="entry name" value="Beta-grasp_dom_sf"/>
</dbReference>
<dbReference type="SUPFAM" id="SSF81271">
    <property type="entry name" value="TGS-like"/>
    <property type="match status" value="1"/>
</dbReference>
<feature type="binding site" evidence="13">
    <location>
        <position position="511"/>
    </location>
    <ligand>
        <name>Zn(2+)</name>
        <dbReference type="ChEBI" id="CHEBI:29105"/>
        <note>catalytic</note>
    </ligand>
</feature>
<dbReference type="RefSeq" id="WP_055464287.1">
    <property type="nucleotide sequence ID" value="NZ_CYHG01000013.1"/>
</dbReference>
<dbReference type="EC" id="6.1.1.3" evidence="13"/>
<keyword evidence="8 13" id="KW-0067">ATP-binding</keyword>
<dbReference type="InterPro" id="IPR045864">
    <property type="entry name" value="aa-tRNA-synth_II/BPL/LPL"/>
</dbReference>
<evidence type="ECO:0000256" key="2">
    <source>
        <dbReference type="ARBA" id="ARBA00022490"/>
    </source>
</evidence>
<dbReference type="Pfam" id="PF02824">
    <property type="entry name" value="TGS"/>
    <property type="match status" value="1"/>
</dbReference>
<dbReference type="NCBIfam" id="TIGR00418">
    <property type="entry name" value="thrS"/>
    <property type="match status" value="1"/>
</dbReference>
<reference evidence="17" key="1">
    <citation type="submission" date="2015-08" db="EMBL/GenBank/DDBJ databases">
        <authorList>
            <person name="Varghese N."/>
        </authorList>
    </citation>
    <scope>NUCLEOTIDE SEQUENCE [LARGE SCALE GENOMIC DNA]</scope>
    <source>
        <strain evidence="17">JCM 18476</strain>
    </source>
</reference>
<comment type="subunit">
    <text evidence="13">Homodimer.</text>
</comment>
<keyword evidence="6 13" id="KW-0547">Nucleotide-binding</keyword>
<comment type="subcellular location">
    <subcellularLocation>
        <location evidence="13">Cytoplasm</location>
    </subcellularLocation>
</comment>
<dbReference type="Gene3D" id="3.30.930.10">
    <property type="entry name" value="Bira Bifunctional Protein, Domain 2"/>
    <property type="match status" value="1"/>
</dbReference>
<evidence type="ECO:0000256" key="12">
    <source>
        <dbReference type="ARBA" id="ARBA00049515"/>
    </source>
</evidence>
<evidence type="ECO:0000256" key="7">
    <source>
        <dbReference type="ARBA" id="ARBA00022833"/>
    </source>
</evidence>
<comment type="catalytic activity">
    <reaction evidence="12 13">
        <text>tRNA(Thr) + L-threonine + ATP = L-threonyl-tRNA(Thr) + AMP + diphosphate + H(+)</text>
        <dbReference type="Rhea" id="RHEA:24624"/>
        <dbReference type="Rhea" id="RHEA-COMP:9670"/>
        <dbReference type="Rhea" id="RHEA-COMP:9704"/>
        <dbReference type="ChEBI" id="CHEBI:15378"/>
        <dbReference type="ChEBI" id="CHEBI:30616"/>
        <dbReference type="ChEBI" id="CHEBI:33019"/>
        <dbReference type="ChEBI" id="CHEBI:57926"/>
        <dbReference type="ChEBI" id="CHEBI:78442"/>
        <dbReference type="ChEBI" id="CHEBI:78534"/>
        <dbReference type="ChEBI" id="CHEBI:456215"/>
        <dbReference type="EC" id="6.1.1.3"/>
    </reaction>
</comment>
<evidence type="ECO:0000313" key="16">
    <source>
        <dbReference type="EMBL" id="CUB05911.1"/>
    </source>
</evidence>
<evidence type="ECO:0000256" key="5">
    <source>
        <dbReference type="ARBA" id="ARBA00022723"/>
    </source>
</evidence>
<dbReference type="Pfam" id="PF03129">
    <property type="entry name" value="HGTP_anticodon"/>
    <property type="match status" value="1"/>
</dbReference>
<dbReference type="InterPro" id="IPR002314">
    <property type="entry name" value="aa-tRNA-synt_IIb"/>
</dbReference>
<dbReference type="GO" id="GO:0006435">
    <property type="term" value="P:threonyl-tRNA aminoacylation"/>
    <property type="evidence" value="ECO:0007669"/>
    <property type="project" value="UniProtKB-UniRule"/>
</dbReference>
<evidence type="ECO:0000256" key="13">
    <source>
        <dbReference type="HAMAP-Rule" id="MF_00184"/>
    </source>
</evidence>
<dbReference type="Gene3D" id="3.40.50.800">
    <property type="entry name" value="Anticodon-binding domain"/>
    <property type="match status" value="1"/>
</dbReference>
<dbReference type="GO" id="GO:0046872">
    <property type="term" value="F:metal ion binding"/>
    <property type="evidence" value="ECO:0007669"/>
    <property type="project" value="UniProtKB-KW"/>
</dbReference>
<dbReference type="CDD" id="cd00771">
    <property type="entry name" value="ThrRS_core"/>
    <property type="match status" value="1"/>
</dbReference>
<dbReference type="PRINTS" id="PR01047">
    <property type="entry name" value="TRNASYNTHTHR"/>
</dbReference>
<protein>
    <recommendedName>
        <fullName evidence="13">Threonine--tRNA ligase</fullName>
        <ecNumber evidence="13">6.1.1.3</ecNumber>
    </recommendedName>
    <alternativeName>
        <fullName evidence="13">Threonyl-tRNA synthetase</fullName>
        <shortName evidence="13">ThrRS</shortName>
    </alternativeName>
</protein>
<comment type="cofactor">
    <cofactor evidence="13">
        <name>Zn(2+)</name>
        <dbReference type="ChEBI" id="CHEBI:29105"/>
    </cofactor>
    <text evidence="13">Binds 1 zinc ion per subunit.</text>
</comment>
<keyword evidence="5 13" id="KW-0479">Metal-binding</keyword>
<dbReference type="AlphaFoldDB" id="A0A0K6IS24"/>
<dbReference type="InterPro" id="IPR002320">
    <property type="entry name" value="Thr-tRNA-ligase_IIa"/>
</dbReference>
<evidence type="ECO:0000256" key="4">
    <source>
        <dbReference type="ARBA" id="ARBA00022598"/>
    </source>
</evidence>
<dbReference type="InterPro" id="IPR004154">
    <property type="entry name" value="Anticodon-bd"/>
</dbReference>
<dbReference type="PANTHER" id="PTHR11451:SF44">
    <property type="entry name" value="THREONINE--TRNA LIGASE, CHLOROPLASTIC_MITOCHONDRIAL 2"/>
    <property type="match status" value="1"/>
</dbReference>
<dbReference type="SUPFAM" id="SSF52954">
    <property type="entry name" value="Class II aaRS ABD-related"/>
    <property type="match status" value="1"/>
</dbReference>
<keyword evidence="4 13" id="KW-0436">Ligase</keyword>
<dbReference type="GO" id="GO:0005829">
    <property type="term" value="C:cytosol"/>
    <property type="evidence" value="ECO:0007669"/>
    <property type="project" value="TreeGrafter"/>
</dbReference>
<proteinExistence type="inferred from homology"/>
<evidence type="ECO:0000259" key="14">
    <source>
        <dbReference type="PROSITE" id="PS50862"/>
    </source>
</evidence>
<keyword evidence="3 13" id="KW-0820">tRNA-binding</keyword>
<dbReference type="SUPFAM" id="SSF55186">
    <property type="entry name" value="ThrRS/AlaRS common domain"/>
    <property type="match status" value="1"/>
</dbReference>
<feature type="binding site" evidence="13">
    <location>
        <position position="385"/>
    </location>
    <ligand>
        <name>Zn(2+)</name>
        <dbReference type="ChEBI" id="CHEBI:29105"/>
        <note>catalytic</note>
    </ligand>
</feature>
<dbReference type="Pfam" id="PF00587">
    <property type="entry name" value="tRNA-synt_2b"/>
    <property type="match status" value="1"/>
</dbReference>
<evidence type="ECO:0000256" key="9">
    <source>
        <dbReference type="ARBA" id="ARBA00022884"/>
    </source>
</evidence>
<feature type="binding site" evidence="13">
    <location>
        <position position="334"/>
    </location>
    <ligand>
        <name>Zn(2+)</name>
        <dbReference type="ChEBI" id="CHEBI:29105"/>
        <note>catalytic</note>
    </ligand>
</feature>
<dbReference type="FunFam" id="3.30.980.10:FF:000005">
    <property type="entry name" value="Threonyl-tRNA synthetase, mitochondrial"/>
    <property type="match status" value="1"/>
</dbReference>
<dbReference type="InterPro" id="IPR047246">
    <property type="entry name" value="ThrRS_anticodon"/>
</dbReference>
<feature type="domain" description="TGS" evidence="15">
    <location>
        <begin position="1"/>
        <end position="61"/>
    </location>
</feature>
<dbReference type="InterPro" id="IPR033728">
    <property type="entry name" value="ThrRS_core"/>
</dbReference>
<sequence>MPVITLPDGSQRTFAEPVTLMQVAEDIGPGLAKATVAGKINGRLVDACEVISEDSDVSLVTGRDEEGLEIIRHSFAHLVGHAVKQLFPTAKMAIGPVIDEGFYYDIAYERPFTPEDMAAIEARIGELIKKDYDVIKKMTPIDQARAQFLERGESYKVQLIDDMDESVKEVGLYHHEEYMDMCRGPHVPNTRVLRHFKLMKLAGAYWRGDSSNEQLQRIYGTAWSDKKDLKAYLTRIEEAEKRDHRKLGKKLDLFHVQEEAPGMVFWHPKGWKLYQTVEQYMRQKQLENGYQEVKTPQIVDRVLWEKSGHWGKYHENMFTTHSENRDYAVKPMNCPCHIQVYNQGLKSYRDLPFRMAEFGSCHRNEPSGALHGIMRVRNFVQDDGHIFVTEDQIQSEVSAFIDLLHEVYADLGFDQIIYRLSTRPEQRVGADEVWDKAEKALSDALDNAKLDWEELPGEGAFYGPKIEFSLKDAIGRVWQCGTIQVDFSMPTRLGAQYVSEDGSRQTPVMLHRAIVGSLERFLGILIEETEGAFPVWLAPEQVVVMNITDRQAEYCANLEKTLNSKGFRAKLDLRNEKIGFKIREHTLQRVPYLIVVGDKEVENQQVAVRTRTGDDLGVMSIPEFEELLQNEISRRSRK</sequence>
<dbReference type="InterPro" id="IPR012676">
    <property type="entry name" value="TGS-like"/>
</dbReference>
<dbReference type="Proteomes" id="UP000182769">
    <property type="component" value="Unassembled WGS sequence"/>
</dbReference>
<dbReference type="EMBL" id="CYHG01000013">
    <property type="protein sequence ID" value="CUB05911.1"/>
    <property type="molecule type" value="Genomic_DNA"/>
</dbReference>
<dbReference type="PROSITE" id="PS51880">
    <property type="entry name" value="TGS"/>
    <property type="match status" value="1"/>
</dbReference>
<dbReference type="InterPro" id="IPR012947">
    <property type="entry name" value="tRNA_SAD"/>
</dbReference>
<dbReference type="InterPro" id="IPR004095">
    <property type="entry name" value="TGS"/>
</dbReference>
<accession>A0A0K6IS24</accession>
<dbReference type="FunFam" id="3.10.20.30:FF:000005">
    <property type="entry name" value="Threonine--tRNA ligase"/>
    <property type="match status" value="1"/>
</dbReference>
<dbReference type="PROSITE" id="PS50862">
    <property type="entry name" value="AA_TRNA_LIGASE_II"/>
    <property type="match status" value="1"/>
</dbReference>
<evidence type="ECO:0000256" key="8">
    <source>
        <dbReference type="ARBA" id="ARBA00022840"/>
    </source>
</evidence>
<evidence type="ECO:0000313" key="17">
    <source>
        <dbReference type="Proteomes" id="UP000182769"/>
    </source>
</evidence>
<dbReference type="SUPFAM" id="SSF55681">
    <property type="entry name" value="Class II aaRS and biotin synthetases"/>
    <property type="match status" value="1"/>
</dbReference>
<feature type="domain" description="Aminoacyl-transfer RNA synthetases class-II family profile" evidence="14">
    <location>
        <begin position="243"/>
        <end position="534"/>
    </location>
</feature>
<dbReference type="GO" id="GO:0005524">
    <property type="term" value="F:ATP binding"/>
    <property type="evidence" value="ECO:0007669"/>
    <property type="project" value="UniProtKB-UniRule"/>
</dbReference>
<dbReference type="GO" id="GO:0000049">
    <property type="term" value="F:tRNA binding"/>
    <property type="evidence" value="ECO:0007669"/>
    <property type="project" value="UniProtKB-KW"/>
</dbReference>
<keyword evidence="11 13" id="KW-0030">Aminoacyl-tRNA synthetase</keyword>
<keyword evidence="2 13" id="KW-0963">Cytoplasm</keyword>
<feature type="region of interest" description="Catalytic" evidence="13">
    <location>
        <begin position="243"/>
        <end position="534"/>
    </location>
</feature>
<comment type="similarity">
    <text evidence="1 13">Belongs to the class-II aminoacyl-tRNA synthetase family.</text>
</comment>
<dbReference type="Pfam" id="PF07973">
    <property type="entry name" value="tRNA_SAD"/>
    <property type="match status" value="1"/>
</dbReference>
<gene>
    <name evidence="13" type="primary">thrS</name>
    <name evidence="16" type="ORF">Ga0061065_11382</name>
</gene>
<dbReference type="CDD" id="cd01667">
    <property type="entry name" value="TGS_ThrRS"/>
    <property type="match status" value="1"/>
</dbReference>
<dbReference type="OrthoDB" id="9802304at2"/>